<feature type="non-terminal residue" evidence="3">
    <location>
        <position position="1"/>
    </location>
</feature>
<feature type="region of interest" description="Disordered" evidence="2">
    <location>
        <begin position="90"/>
        <end position="130"/>
    </location>
</feature>
<dbReference type="Gene3D" id="1.20.1160.20">
    <property type="match status" value="1"/>
</dbReference>
<organism evidence="3">
    <name type="scientific">Arion vulgaris</name>
    <dbReference type="NCBI Taxonomy" id="1028688"/>
    <lineage>
        <taxon>Eukaryota</taxon>
        <taxon>Metazoa</taxon>
        <taxon>Spiralia</taxon>
        <taxon>Lophotrochozoa</taxon>
        <taxon>Mollusca</taxon>
        <taxon>Gastropoda</taxon>
        <taxon>Heterobranchia</taxon>
        <taxon>Euthyneura</taxon>
        <taxon>Panpulmonata</taxon>
        <taxon>Eupulmonata</taxon>
        <taxon>Stylommatophora</taxon>
        <taxon>Helicina</taxon>
        <taxon>Arionoidea</taxon>
        <taxon>Arionidae</taxon>
        <taxon>Arion</taxon>
    </lineage>
</organism>
<feature type="compositionally biased region" description="Basic and acidic residues" evidence="2">
    <location>
        <begin position="103"/>
        <end position="115"/>
    </location>
</feature>
<evidence type="ECO:0000256" key="1">
    <source>
        <dbReference type="ARBA" id="ARBA00022737"/>
    </source>
</evidence>
<dbReference type="EMBL" id="HACG01018892">
    <property type="protein sequence ID" value="CEK65757.1"/>
    <property type="molecule type" value="Transcribed_RNA"/>
</dbReference>
<feature type="non-terminal residue" evidence="3">
    <location>
        <position position="130"/>
    </location>
</feature>
<keyword evidence="1" id="KW-0677">Repeat</keyword>
<sequence length="130" mass="15041">LEDHARGLLTADEYKAVLRHVQNYHDNKEIERLVELLLAILDKPEKKLLLVDIRNVIAPSHIVIFDNLTAHCKTEGYDKWLTKVISAEETNQTRSVKSQHYVKSHDKIKSNDINHHKPNSADRNPAFSRK</sequence>
<dbReference type="PANTHER" id="PTHR23116:SF29">
    <property type="entry name" value="PDZ DOMAIN-CONTAINING PROTEIN 7"/>
    <property type="match status" value="1"/>
</dbReference>
<proteinExistence type="predicted"/>
<evidence type="ECO:0000256" key="2">
    <source>
        <dbReference type="SAM" id="MobiDB-lite"/>
    </source>
</evidence>
<dbReference type="GO" id="GO:0005929">
    <property type="term" value="C:cilium"/>
    <property type="evidence" value="ECO:0007669"/>
    <property type="project" value="TreeGrafter"/>
</dbReference>
<accession>A0A0B6ZBD9</accession>
<dbReference type="GO" id="GO:0002142">
    <property type="term" value="C:stereocilia ankle link complex"/>
    <property type="evidence" value="ECO:0007669"/>
    <property type="project" value="TreeGrafter"/>
</dbReference>
<dbReference type="GO" id="GO:0005886">
    <property type="term" value="C:plasma membrane"/>
    <property type="evidence" value="ECO:0007669"/>
    <property type="project" value="TreeGrafter"/>
</dbReference>
<dbReference type="PANTHER" id="PTHR23116">
    <property type="entry name" value="PDZ DOMAIN CONTAINING WHIRLIN AND HARMONIN-RELATED"/>
    <property type="match status" value="1"/>
</dbReference>
<dbReference type="InterPro" id="IPR051844">
    <property type="entry name" value="USH2_Complex_Protein"/>
</dbReference>
<evidence type="ECO:0000313" key="3">
    <source>
        <dbReference type="EMBL" id="CEK65757.1"/>
    </source>
</evidence>
<protein>
    <submittedName>
        <fullName evidence="3">Uncharacterized protein</fullName>
    </submittedName>
</protein>
<gene>
    <name evidence="3" type="primary">ORF56168</name>
</gene>
<dbReference type="AlphaFoldDB" id="A0A0B6ZBD9"/>
<reference evidence="3" key="1">
    <citation type="submission" date="2014-12" db="EMBL/GenBank/DDBJ databases">
        <title>Insight into the proteome of Arion vulgaris.</title>
        <authorList>
            <person name="Aradska J."/>
            <person name="Bulat T."/>
            <person name="Smidak R."/>
            <person name="Sarate P."/>
            <person name="Gangsoo J."/>
            <person name="Sialana F."/>
            <person name="Bilban M."/>
            <person name="Lubec G."/>
        </authorList>
    </citation>
    <scope>NUCLEOTIDE SEQUENCE</scope>
    <source>
        <tissue evidence="3">Skin</tissue>
    </source>
</reference>
<dbReference type="GO" id="GO:0032426">
    <property type="term" value="C:stereocilium tip"/>
    <property type="evidence" value="ECO:0007669"/>
    <property type="project" value="TreeGrafter"/>
</dbReference>
<name>A0A0B6ZBD9_9EUPU</name>